<gene>
    <name evidence="3" type="ORF">CURHAP_LOCUS51924</name>
    <name evidence="4" type="ORF">ORAREDHAP_LOCUS51162</name>
</gene>
<evidence type="ECO:0000256" key="1">
    <source>
        <dbReference type="SAM" id="MobiDB-lite"/>
    </source>
</evidence>
<dbReference type="EMBL" id="CAEKKB010000008">
    <property type="protein sequence ID" value="CAB4321885.1"/>
    <property type="molecule type" value="Genomic_DNA"/>
</dbReference>
<accession>A0A6J5YDG4</accession>
<feature type="region of interest" description="Disordered" evidence="1">
    <location>
        <begin position="36"/>
        <end position="71"/>
    </location>
</feature>
<feature type="signal peptide" evidence="2">
    <location>
        <begin position="1"/>
        <end position="34"/>
    </location>
</feature>
<keyword evidence="2" id="KW-0732">Signal</keyword>
<dbReference type="Proteomes" id="UP000507245">
    <property type="component" value="Unassembled WGS sequence"/>
</dbReference>
<reference evidence="4 5" key="2">
    <citation type="submission" date="2020-05" db="EMBL/GenBank/DDBJ databases">
        <authorList>
            <person name="Campoy J."/>
            <person name="Schneeberger K."/>
            <person name="Spophaly S."/>
        </authorList>
    </citation>
    <scope>NUCLEOTIDE SEQUENCE [LARGE SCALE GENOMIC DNA]</scope>
    <source>
        <strain evidence="4">PruArmRojPasFocal</strain>
    </source>
</reference>
<proteinExistence type="predicted"/>
<sequence>MKTILFNFGKKTLFNNTTKLVVFLFFMILSAVNSNPPVPPTMPQHRSTGPIPPPGPNPCTNIPGGGKGHCS</sequence>
<evidence type="ECO:0000313" key="6">
    <source>
        <dbReference type="Proteomes" id="UP000507245"/>
    </source>
</evidence>
<evidence type="ECO:0000256" key="2">
    <source>
        <dbReference type="SAM" id="SignalP"/>
    </source>
</evidence>
<keyword evidence="6" id="KW-1185">Reference proteome</keyword>
<name>A0A6J5YDG4_PRUAR</name>
<reference evidence="6" key="1">
    <citation type="journal article" date="2020" name="Genome Biol.">
        <title>Gamete binning: chromosome-level and haplotype-resolved genome assembly enabled by high-throughput single-cell sequencing of gamete genomes.</title>
        <authorList>
            <person name="Campoy J.A."/>
            <person name="Sun H."/>
            <person name="Goel M."/>
            <person name="Jiao W.-B."/>
            <person name="Folz-Donahue K."/>
            <person name="Wang N."/>
            <person name="Rubio M."/>
            <person name="Liu C."/>
            <person name="Kukat C."/>
            <person name="Ruiz D."/>
            <person name="Huettel B."/>
            <person name="Schneeberger K."/>
        </authorList>
    </citation>
    <scope>NUCLEOTIDE SEQUENCE [LARGE SCALE GENOMIC DNA]</scope>
    <source>
        <strain evidence="6">cv. Rojo Pasion</strain>
    </source>
</reference>
<dbReference type="EMBL" id="CAEKDK010000008">
    <property type="protein sequence ID" value="CAB4291571.1"/>
    <property type="molecule type" value="Genomic_DNA"/>
</dbReference>
<protein>
    <recommendedName>
        <fullName evidence="7">Transmembrane protein</fullName>
    </recommendedName>
</protein>
<dbReference type="Proteomes" id="UP000507222">
    <property type="component" value="Unassembled WGS sequence"/>
</dbReference>
<evidence type="ECO:0008006" key="7">
    <source>
        <dbReference type="Google" id="ProtNLM"/>
    </source>
</evidence>
<feature type="chain" id="PRO_5033551939" description="Transmembrane protein" evidence="2">
    <location>
        <begin position="35"/>
        <end position="71"/>
    </location>
</feature>
<evidence type="ECO:0000313" key="5">
    <source>
        <dbReference type="Proteomes" id="UP000507222"/>
    </source>
</evidence>
<dbReference type="AlphaFoldDB" id="A0A6J5YDG4"/>
<evidence type="ECO:0000313" key="4">
    <source>
        <dbReference type="EMBL" id="CAB4321885.1"/>
    </source>
</evidence>
<evidence type="ECO:0000313" key="3">
    <source>
        <dbReference type="EMBL" id="CAB4291571.1"/>
    </source>
</evidence>
<organism evidence="4 6">
    <name type="scientific">Prunus armeniaca</name>
    <name type="common">Apricot</name>
    <name type="synonym">Armeniaca vulgaris</name>
    <dbReference type="NCBI Taxonomy" id="36596"/>
    <lineage>
        <taxon>Eukaryota</taxon>
        <taxon>Viridiplantae</taxon>
        <taxon>Streptophyta</taxon>
        <taxon>Embryophyta</taxon>
        <taxon>Tracheophyta</taxon>
        <taxon>Spermatophyta</taxon>
        <taxon>Magnoliopsida</taxon>
        <taxon>eudicotyledons</taxon>
        <taxon>Gunneridae</taxon>
        <taxon>Pentapetalae</taxon>
        <taxon>rosids</taxon>
        <taxon>fabids</taxon>
        <taxon>Rosales</taxon>
        <taxon>Rosaceae</taxon>
        <taxon>Amygdaloideae</taxon>
        <taxon>Amygdaleae</taxon>
        <taxon>Prunus</taxon>
    </lineage>
</organism>